<dbReference type="PANTHER" id="PTHR47194">
    <property type="entry name" value="SORTING NEXIN-29-RELATED"/>
    <property type="match status" value="1"/>
</dbReference>
<evidence type="ECO:0000256" key="2">
    <source>
        <dbReference type="SAM" id="MobiDB-lite"/>
    </source>
</evidence>
<accession>A9VCI8</accession>
<protein>
    <recommendedName>
        <fullName evidence="3">RUN domain-containing protein</fullName>
    </recommendedName>
</protein>
<gene>
    <name evidence="4" type="ORF">MONBRDRAFT_29927</name>
</gene>
<reference evidence="4 5" key="1">
    <citation type="journal article" date="2008" name="Nature">
        <title>The genome of the choanoflagellate Monosiga brevicollis and the origin of metazoans.</title>
        <authorList>
            <consortium name="JGI Sequencing"/>
            <person name="King N."/>
            <person name="Westbrook M.J."/>
            <person name="Young S.L."/>
            <person name="Kuo A."/>
            <person name="Abedin M."/>
            <person name="Chapman J."/>
            <person name="Fairclough S."/>
            <person name="Hellsten U."/>
            <person name="Isogai Y."/>
            <person name="Letunic I."/>
            <person name="Marr M."/>
            <person name="Pincus D."/>
            <person name="Putnam N."/>
            <person name="Rokas A."/>
            <person name="Wright K.J."/>
            <person name="Zuzow R."/>
            <person name="Dirks W."/>
            <person name="Good M."/>
            <person name="Goodstein D."/>
            <person name="Lemons D."/>
            <person name="Li W."/>
            <person name="Lyons J.B."/>
            <person name="Morris A."/>
            <person name="Nichols S."/>
            <person name="Richter D.J."/>
            <person name="Salamov A."/>
            <person name="Bork P."/>
            <person name="Lim W.A."/>
            <person name="Manning G."/>
            <person name="Miller W.T."/>
            <person name="McGinnis W."/>
            <person name="Shapiro H."/>
            <person name="Tjian R."/>
            <person name="Grigoriev I.V."/>
            <person name="Rokhsar D."/>
        </authorList>
    </citation>
    <scope>NUCLEOTIDE SEQUENCE [LARGE SCALE GENOMIC DNA]</scope>
    <source>
        <strain evidence="5">MX1 / ATCC 50154</strain>
    </source>
</reference>
<dbReference type="RefSeq" id="XP_001750443.1">
    <property type="nucleotide sequence ID" value="XM_001750391.1"/>
</dbReference>
<evidence type="ECO:0000313" key="4">
    <source>
        <dbReference type="EMBL" id="EDQ84793.1"/>
    </source>
</evidence>
<sequence length="411" mass="44797">MDVIKVGRVPGCSLKININNNHHYNNNSASQSPALAVVPAPSVAETEDEREAIVRRVKDAIKAVQLHFTSQVGLATSADARVATLIAQLESAFVHGLKSARRRQAEVSFWPMVRELLESADVVHYTCLKNITTDSGRGRAWLRTALNEQLLQSFFERIEKHQSIVRQYYDDYALLLDHERAHVFAMLFQGLESTHFALEVDTSEINAPRYVTRSASVGSGAAAASNGLATTISPVPASTGIPDADGLDEGNNGEDDFVREHSVTVVNHDMTILKTKKRSKKKKVKKRPSISEENADGSDTAPASDAPSTFSSIAAAAPSMNDFSSTVARPAESADFMGSIEEGQRDSDEEVDFANMTAEELSAHVEDVKAECSRLQSELATISDSKRKLQATLQTTTAAHQEAVQSFRVRI</sequence>
<organism evidence="4 5">
    <name type="scientific">Monosiga brevicollis</name>
    <name type="common">Choanoflagellate</name>
    <dbReference type="NCBI Taxonomy" id="81824"/>
    <lineage>
        <taxon>Eukaryota</taxon>
        <taxon>Choanoflagellata</taxon>
        <taxon>Craspedida</taxon>
        <taxon>Salpingoecidae</taxon>
        <taxon>Monosiga</taxon>
    </lineage>
</organism>
<dbReference type="eggNOG" id="KOG4381">
    <property type="taxonomic scope" value="Eukaryota"/>
</dbReference>
<dbReference type="PROSITE" id="PS50826">
    <property type="entry name" value="RUN"/>
    <property type="match status" value="1"/>
</dbReference>
<evidence type="ECO:0000259" key="3">
    <source>
        <dbReference type="PROSITE" id="PS50826"/>
    </source>
</evidence>
<feature type="coiled-coil region" evidence="1">
    <location>
        <begin position="358"/>
        <end position="385"/>
    </location>
</feature>
<evidence type="ECO:0000256" key="1">
    <source>
        <dbReference type="SAM" id="Coils"/>
    </source>
</evidence>
<feature type="compositionally biased region" description="Acidic residues" evidence="2">
    <location>
        <begin position="245"/>
        <end position="255"/>
    </location>
</feature>
<dbReference type="AlphaFoldDB" id="A9VCI8"/>
<dbReference type="Pfam" id="PF02759">
    <property type="entry name" value="RUN"/>
    <property type="match status" value="1"/>
</dbReference>
<dbReference type="PANTHER" id="PTHR47194:SF3">
    <property type="entry name" value="SORTING NEXIN 29"/>
    <property type="match status" value="1"/>
</dbReference>
<feature type="region of interest" description="Disordered" evidence="2">
    <location>
        <begin position="234"/>
        <end position="255"/>
    </location>
</feature>
<dbReference type="Gene3D" id="1.20.58.900">
    <property type="match status" value="1"/>
</dbReference>
<keyword evidence="5" id="KW-1185">Reference proteome</keyword>
<name>A9VCI8_MONBE</name>
<dbReference type="KEGG" id="mbr:MONBRDRAFT_29927"/>
<evidence type="ECO:0000313" key="5">
    <source>
        <dbReference type="Proteomes" id="UP000001357"/>
    </source>
</evidence>
<dbReference type="Proteomes" id="UP000001357">
    <property type="component" value="Unassembled WGS sequence"/>
</dbReference>
<dbReference type="InterPro" id="IPR004012">
    <property type="entry name" value="Run_dom"/>
</dbReference>
<keyword evidence="1" id="KW-0175">Coiled coil</keyword>
<feature type="region of interest" description="Disordered" evidence="2">
    <location>
        <begin position="275"/>
        <end position="307"/>
    </location>
</feature>
<dbReference type="SMART" id="SM00593">
    <property type="entry name" value="RUN"/>
    <property type="match status" value="1"/>
</dbReference>
<dbReference type="SUPFAM" id="SSF140741">
    <property type="entry name" value="RUN domain-like"/>
    <property type="match status" value="1"/>
</dbReference>
<feature type="domain" description="RUN" evidence="3">
    <location>
        <begin position="76"/>
        <end position="203"/>
    </location>
</feature>
<feature type="compositionally biased region" description="Basic residues" evidence="2">
    <location>
        <begin position="275"/>
        <end position="288"/>
    </location>
</feature>
<dbReference type="InParanoid" id="A9VCI8"/>
<dbReference type="GeneID" id="5895708"/>
<dbReference type="EMBL" id="CH991581">
    <property type="protein sequence ID" value="EDQ84793.1"/>
    <property type="molecule type" value="Genomic_DNA"/>
</dbReference>
<dbReference type="STRING" id="81824.A9VCI8"/>
<proteinExistence type="predicted"/>
<dbReference type="InterPro" id="IPR037213">
    <property type="entry name" value="Run_dom_sf"/>
</dbReference>